<accession>D2NPN7</accession>
<sequence length="431" mass="47839">MHRANSLIQLAQLSNHRNTDLRSRNHVNVHASSRQRLKESERNTRVGLHTRANQRQLTNRLVVDNLLEAQLSLSILQSLQRGRALRLIQSEGNIGHARAVSGNVLNNHVQVHLRLIQQAEHLRCRTGNIRNTNNGNLCAGAIVRNTRNQGLFQGNLLQMGGGQFRGLLRDHNGAFKVRERRTHVKLQIKTTSILDTAQVQNLRTVRRHLQHFLTGDGIQLMRGRHDARVGGEHAVHVRVNLAHISVQGSRQRNSGRIGTAAAQSGNVAALTVHALEARNNRNVASLNRLTDTVRVDLHQARRTVHAVGNHASLRTSERLSLSAQVVNSHRQDGSRNAFTGSQQHVQLTGRSDIAGDFCGKVEQLIGGVTHSGHHDDHIVTCLLSVHDAAGNALDALRIRYGGTAELLDDQAHRYLQVSYFVCYRQTPAPHL</sequence>
<dbReference type="HOGENOM" id="CLU_635972_0_0_11"/>
<organism evidence="2 3">
    <name type="scientific">Rothia mucilaginosa (strain DY-18)</name>
    <name type="common">Stomatococcus mucilaginosus</name>
    <dbReference type="NCBI Taxonomy" id="680646"/>
    <lineage>
        <taxon>Bacteria</taxon>
        <taxon>Bacillati</taxon>
        <taxon>Actinomycetota</taxon>
        <taxon>Actinomycetes</taxon>
        <taxon>Micrococcales</taxon>
        <taxon>Micrococcaceae</taxon>
        <taxon>Rothia</taxon>
    </lineage>
</organism>
<dbReference type="EMBL" id="AP011540">
    <property type="protein sequence ID" value="BAI65605.1"/>
    <property type="molecule type" value="Genomic_DNA"/>
</dbReference>
<evidence type="ECO:0000256" key="1">
    <source>
        <dbReference type="SAM" id="MobiDB-lite"/>
    </source>
</evidence>
<reference evidence="2 3" key="3">
    <citation type="journal article" date="2010" name="Sequencing">
        <title>Complete Genome Sequence of Rothia mucilaginosa DY-18: A Clinical Isolate with Dense Meshwork-Like Structures from a Persistent Apical Periodontitis Lesion.</title>
        <authorList>
            <person name="Yamane K."/>
            <person name="Nambu T."/>
            <person name="Yamanaka T."/>
            <person name="Mashimo C."/>
            <person name="Sugimori C."/>
            <person name="Leung K.-P."/>
            <person name="Fukushima H."/>
        </authorList>
    </citation>
    <scope>NUCLEOTIDE SEQUENCE [LARGE SCALE GENOMIC DNA]</scope>
    <source>
        <strain evidence="2 3">DY-18</strain>
    </source>
</reference>
<dbReference type="AlphaFoldDB" id="D2NPN7"/>
<reference evidence="2 3" key="2">
    <citation type="journal article" date="2010" name="J Osaka Dent Univ">
        <title>Isolation and identification of Rothia mucilaginosa from persistent apical periodontitis lesions.</title>
        <authorList>
            <person name="Yamane K."/>
            <person name="Yoshida M."/>
            <person name="Fujihira T."/>
            <person name="Baba T."/>
            <person name="Tsuji N."/>
            <person name="Hayashi H."/>
            <person name="Sugimori C."/>
            <person name="Yamanaka T."/>
            <person name="Mashimo C."/>
            <person name="Nambu T."/>
            <person name="Kawai H."/>
            <person name="Fukushima H."/>
        </authorList>
    </citation>
    <scope>NUCLEOTIDE SEQUENCE [LARGE SCALE GENOMIC DNA]</scope>
    <source>
        <strain evidence="2 3">DY-18</strain>
    </source>
</reference>
<proteinExistence type="predicted"/>
<name>D2NPN7_ROTMD</name>
<dbReference type="eggNOG" id="ENOG502ZJ86">
    <property type="taxonomic scope" value="Bacteria"/>
</dbReference>
<protein>
    <submittedName>
        <fullName evidence="2">Integrase</fullName>
    </submittedName>
</protein>
<keyword evidence="3" id="KW-1185">Reference proteome</keyword>
<dbReference type="KEGG" id="rmu:RMDY18_17730"/>
<evidence type="ECO:0000313" key="3">
    <source>
        <dbReference type="Proteomes" id="UP000001883"/>
    </source>
</evidence>
<dbReference type="Proteomes" id="UP000001883">
    <property type="component" value="Chromosome"/>
</dbReference>
<reference evidence="3" key="1">
    <citation type="submission" date="2009-07" db="EMBL/GenBank/DDBJ databases">
        <title>Complete genome sequence of Rothia mucilaginosa DJ.</title>
        <authorList>
            <person name="Yamane K."/>
            <person name="Nambu T."/>
            <person name="Mashimo C."/>
            <person name="Sugimori C."/>
            <person name="Yamanaka T."/>
            <person name="Leung K."/>
            <person name="Fukushima H."/>
        </authorList>
    </citation>
    <scope>NUCLEOTIDE SEQUENCE [LARGE SCALE GENOMIC DNA]</scope>
    <source>
        <strain evidence="3">DY-18</strain>
    </source>
</reference>
<feature type="region of interest" description="Disordered" evidence="1">
    <location>
        <begin position="17"/>
        <end position="44"/>
    </location>
</feature>
<evidence type="ECO:0000313" key="2">
    <source>
        <dbReference type="EMBL" id="BAI65605.1"/>
    </source>
</evidence>
<gene>
    <name evidence="2" type="ordered locus">RMDY18_17730</name>
</gene>